<comment type="caution">
    <text evidence="7">The sequence shown here is derived from an EMBL/GenBank/DDBJ whole genome shotgun (WGS) entry which is preliminary data.</text>
</comment>
<feature type="compositionally biased region" description="Basic and acidic residues" evidence="5">
    <location>
        <begin position="768"/>
        <end position="779"/>
    </location>
</feature>
<feature type="active site" evidence="3">
    <location>
        <position position="222"/>
    </location>
</feature>
<feature type="domain" description="Rab-GAP TBC" evidence="6">
    <location>
        <begin position="487"/>
        <end position="679"/>
    </location>
</feature>
<dbReference type="InterPro" id="IPR015590">
    <property type="entry name" value="Aldehyde_DH_dom"/>
</dbReference>
<dbReference type="PROSITE" id="PS00070">
    <property type="entry name" value="ALDEHYDE_DEHYDR_CYS"/>
    <property type="match status" value="1"/>
</dbReference>
<gene>
    <name evidence="7" type="ORF">V5O48_009144</name>
</gene>
<name>A0ABR3FC02_9AGAR</name>
<dbReference type="Gene3D" id="3.40.309.10">
    <property type="entry name" value="Aldehyde Dehydrogenase, Chain A, domain 2"/>
    <property type="match status" value="1"/>
</dbReference>
<sequence>MPTSFSYEFDTPVYKGKTSFPTGLFINGEFVDGADGSTIDVINPTDGSIITRVSEATAKDVDVAVEAAQKTFDTVWGLNTPGKDRTDLMNKLAAAMVACADELAALDALDNGNALFTNEKRQIHGKVVETSDDKFTYVRQEPIGVVPSEFTPLSALKMCTLVKEAGFPPGVLNVLVGYGKTVGAAISSHKAIEKVAFTGSTLTGRSIMEAAARSNLKNVTLELGGKSPNIIFNDADLQQAVDWSFFGVFWNHGQACIAGSRIYVQSGIYDKFLENFTEKTRSIKLGDPFAPGTYQGPQVSNIQRDRILGYIKSGKEQGATLHYGGESHDGDGYFVNPTIFVDTKPEMKIVQEEIFGPVCCVIKFEDEDDVIRQANDTVYGLAAAVFTKNIDRALKAAHKLKAGSLWVNANCHVHASVPFGGYKQSGIGREFGEEALHNYLNVKAVHINLGIVSYLDLILPEFMESTLKESFDAEDWSELRRRSLLPGGFGEDRKWIWPKLLFVVGNSEDKMKEESADPEGHEEQHRDERQIQLDTDRSFVLYPDPVDVKKDRESLQEELRKLLVAVFRRRPRLHYFQGYHDIVTVFFLTLPPEIQLECIEKLSLHRVRDSMGPSLEPVLGLLRFMKGLLRLTDVEYAETLEENTPLPYFALSNLLTLFSHDMPTLPLIQHVFDYLLCRPPVMVVYLVTALTLSRKAEVKRLQEEGDDGMLHSLLASLPPLTDEGDDCSQSPQREASVAAVKKEPEGDDPLLLVPQDDESNPNSYIPLEVDKNEAPEETSHSTAATENEGENNATSEEQRDADTSEMNTTPPGSSLPSESLPKPSPHSRPSSPSPHVSAAGPTPPFLDESNQDEGNVHPGASSSSTLPIKPVKPTIPLTNLLQMAESLYERYPPNSSSLKHKLSDIMGPQSVVFTWAEAKHKLPSDDTAEKMVDCPHLIVYPAVEDDEDEDLEKTEDWETEASEDKQGGGKKRNKLRKRRSPQYARKRLGNALELGDRKTMVAGAVLVLGVAMAVYGVRSGALGVGEGRGHHSGLTREWRRLGGWVGSVLLGTRYW</sequence>
<feature type="compositionally biased region" description="Polar residues" evidence="5">
    <location>
        <begin position="780"/>
        <end position="795"/>
    </location>
</feature>
<protein>
    <recommendedName>
        <fullName evidence="6">Rab-GAP TBC domain-containing protein</fullName>
    </recommendedName>
</protein>
<accession>A0ABR3FC02</accession>
<evidence type="ECO:0000256" key="1">
    <source>
        <dbReference type="ARBA" id="ARBA00009986"/>
    </source>
</evidence>
<dbReference type="PANTHER" id="PTHR11699">
    <property type="entry name" value="ALDEHYDE DEHYDROGENASE-RELATED"/>
    <property type="match status" value="1"/>
</dbReference>
<evidence type="ECO:0000313" key="7">
    <source>
        <dbReference type="EMBL" id="KAL0572816.1"/>
    </source>
</evidence>
<dbReference type="SMART" id="SM00164">
    <property type="entry name" value="TBC"/>
    <property type="match status" value="1"/>
</dbReference>
<dbReference type="InterPro" id="IPR016162">
    <property type="entry name" value="Ald_DH_N"/>
</dbReference>
<organism evidence="7 8">
    <name type="scientific">Marasmius crinis-equi</name>
    <dbReference type="NCBI Taxonomy" id="585013"/>
    <lineage>
        <taxon>Eukaryota</taxon>
        <taxon>Fungi</taxon>
        <taxon>Dikarya</taxon>
        <taxon>Basidiomycota</taxon>
        <taxon>Agaricomycotina</taxon>
        <taxon>Agaricomycetes</taxon>
        <taxon>Agaricomycetidae</taxon>
        <taxon>Agaricales</taxon>
        <taxon>Marasmiineae</taxon>
        <taxon>Marasmiaceae</taxon>
        <taxon>Marasmius</taxon>
    </lineage>
</organism>
<evidence type="ECO:0000256" key="2">
    <source>
        <dbReference type="ARBA" id="ARBA00023002"/>
    </source>
</evidence>
<evidence type="ECO:0000256" key="5">
    <source>
        <dbReference type="SAM" id="MobiDB-lite"/>
    </source>
</evidence>
<feature type="compositionally biased region" description="Basic residues" evidence="5">
    <location>
        <begin position="968"/>
        <end position="982"/>
    </location>
</feature>
<dbReference type="EMBL" id="JBAHYK010000579">
    <property type="protein sequence ID" value="KAL0572816.1"/>
    <property type="molecule type" value="Genomic_DNA"/>
</dbReference>
<dbReference type="InterPro" id="IPR035969">
    <property type="entry name" value="Rab-GAP_TBC_sf"/>
</dbReference>
<dbReference type="SUPFAM" id="SSF53720">
    <property type="entry name" value="ALDH-like"/>
    <property type="match status" value="1"/>
</dbReference>
<keyword evidence="2 4" id="KW-0560">Oxidoreductase</keyword>
<dbReference type="InterPro" id="IPR029510">
    <property type="entry name" value="Ald_DH_CS_GLU"/>
</dbReference>
<evidence type="ECO:0000256" key="3">
    <source>
        <dbReference type="PROSITE-ProRule" id="PRU10007"/>
    </source>
</evidence>
<dbReference type="SUPFAM" id="SSF47923">
    <property type="entry name" value="Ypt/Rab-GAP domain of gyp1p"/>
    <property type="match status" value="1"/>
</dbReference>
<dbReference type="InterPro" id="IPR016160">
    <property type="entry name" value="Ald_DH_CS_CYS"/>
</dbReference>
<dbReference type="InterPro" id="IPR016161">
    <property type="entry name" value="Ald_DH/histidinol_DH"/>
</dbReference>
<feature type="compositionally biased region" description="Acidic residues" evidence="5">
    <location>
        <begin position="943"/>
        <end position="961"/>
    </location>
</feature>
<dbReference type="Gene3D" id="1.10.472.80">
    <property type="entry name" value="Ypt/Rab-GAP domain of gyp1p, domain 3"/>
    <property type="match status" value="1"/>
</dbReference>
<evidence type="ECO:0000313" key="8">
    <source>
        <dbReference type="Proteomes" id="UP001465976"/>
    </source>
</evidence>
<dbReference type="Proteomes" id="UP001465976">
    <property type="component" value="Unassembled WGS sequence"/>
</dbReference>
<dbReference type="Gene3D" id="3.40.605.10">
    <property type="entry name" value="Aldehyde Dehydrogenase, Chain A, domain 1"/>
    <property type="match status" value="2"/>
</dbReference>
<dbReference type="InterPro" id="IPR000195">
    <property type="entry name" value="Rab-GAP-TBC_dom"/>
</dbReference>
<feature type="region of interest" description="Disordered" evidence="5">
    <location>
        <begin position="943"/>
        <end position="982"/>
    </location>
</feature>
<dbReference type="Pfam" id="PF00171">
    <property type="entry name" value="Aldedh"/>
    <property type="match status" value="2"/>
</dbReference>
<feature type="compositionally biased region" description="Low complexity" evidence="5">
    <location>
        <begin position="810"/>
        <end position="834"/>
    </location>
</feature>
<evidence type="ECO:0000256" key="4">
    <source>
        <dbReference type="RuleBase" id="RU003345"/>
    </source>
</evidence>
<keyword evidence="8" id="KW-1185">Reference proteome</keyword>
<dbReference type="InterPro" id="IPR016163">
    <property type="entry name" value="Ald_DH_C"/>
</dbReference>
<dbReference type="Pfam" id="PF00566">
    <property type="entry name" value="RabGAP-TBC"/>
    <property type="match status" value="1"/>
</dbReference>
<comment type="similarity">
    <text evidence="1 4">Belongs to the aldehyde dehydrogenase family.</text>
</comment>
<dbReference type="PROSITE" id="PS00687">
    <property type="entry name" value="ALDEHYDE_DEHYDR_GLU"/>
    <property type="match status" value="1"/>
</dbReference>
<reference evidence="7 8" key="1">
    <citation type="submission" date="2024-02" db="EMBL/GenBank/DDBJ databases">
        <title>A draft genome for the cacao thread blight pathogen Marasmius crinis-equi.</title>
        <authorList>
            <person name="Cohen S.P."/>
            <person name="Baruah I.K."/>
            <person name="Amoako-Attah I."/>
            <person name="Bukari Y."/>
            <person name="Meinhardt L.W."/>
            <person name="Bailey B.A."/>
        </authorList>
    </citation>
    <scope>NUCLEOTIDE SEQUENCE [LARGE SCALE GENOMIC DNA]</scope>
    <source>
        <strain evidence="7 8">GH-76</strain>
    </source>
</reference>
<feature type="region of interest" description="Disordered" evidence="5">
    <location>
        <begin position="716"/>
        <end position="871"/>
    </location>
</feature>
<evidence type="ECO:0000259" key="6">
    <source>
        <dbReference type="PROSITE" id="PS50086"/>
    </source>
</evidence>
<dbReference type="PROSITE" id="PS50086">
    <property type="entry name" value="TBC_RABGAP"/>
    <property type="match status" value="1"/>
</dbReference>
<proteinExistence type="inferred from homology"/>
<dbReference type="Gene3D" id="1.10.8.1310">
    <property type="match status" value="1"/>
</dbReference>